<dbReference type="EMBL" id="KX231277">
    <property type="protein sequence ID" value="AOA33898.1"/>
    <property type="molecule type" value="Genomic_DNA"/>
</dbReference>
<dbReference type="Pfam" id="PF05861">
    <property type="entry name" value="PhnI"/>
    <property type="match status" value="1"/>
</dbReference>
<name>A0A1B2LQQ2_AERSA</name>
<dbReference type="InterPro" id="IPR008773">
    <property type="entry name" value="PhnI"/>
</dbReference>
<dbReference type="RefSeq" id="WP_047234950.1">
    <property type="nucleotide sequence ID" value="NZ_CP110648.1"/>
</dbReference>
<sequence>MYVPIKGGEQAVAASRLAVERARRGDESLADIEIAQIIAQMGLALDRVMSEGGLYDPRLAAIAFKQAQGDLAEAIFLLRAHRARLPDFGLAAPIDLTQLRYQRHISATQKELAGGQILGATYDYTHRLLDFRLETTQPRPELEPSVVGADQAFESPLNDHAELIAQEAAQDPVDITRTPLSAKATPSERLAHLARGEEGYLTGLAYERLRKAGAAHPYVAELAMGSVEVVVELEDIGLSVSIGDLPLTICTSLQPNLGDTPHLQSGFGIAFGANERKAVAMAVVDQHIKAGQAHADVLMHCDGVAAAGYVSHLKLPHYSDFDADIARLRRMRAQQAASANREQNQSDS</sequence>
<dbReference type="GO" id="GO:0019634">
    <property type="term" value="P:organic phosphonate metabolic process"/>
    <property type="evidence" value="ECO:0007669"/>
    <property type="project" value="InterPro"/>
</dbReference>
<protein>
    <submittedName>
        <fullName evidence="1">PhnI protein</fullName>
    </submittedName>
</protein>
<accession>A0A1B2LQQ2</accession>
<organism evidence="1">
    <name type="scientific">Aeromonas salmonicida</name>
    <dbReference type="NCBI Taxonomy" id="645"/>
    <lineage>
        <taxon>Bacteria</taxon>
        <taxon>Pseudomonadati</taxon>
        <taxon>Pseudomonadota</taxon>
        <taxon>Gammaproteobacteria</taxon>
        <taxon>Aeromonadales</taxon>
        <taxon>Aeromonadaceae</taxon>
        <taxon>Aeromonas</taxon>
    </lineage>
</organism>
<evidence type="ECO:0000313" key="1">
    <source>
        <dbReference type="EMBL" id="AOA33898.1"/>
    </source>
</evidence>
<proteinExistence type="predicted"/>
<dbReference type="AlphaFoldDB" id="A0A1B2LQQ2"/>
<dbReference type="PIRSF" id="PIRSF007313">
    <property type="entry name" value="PhnI"/>
    <property type="match status" value="1"/>
</dbReference>
<reference evidence="1" key="1">
    <citation type="journal article" date="2016" name="FEMS Microbiol. Lett.">
        <title>Aeromonas salmonicida subsp. salmonicida strains isolated from Chinese freshwater fish contain a novel genomic island and possible regional-specific mobile genetic elements profiles.</title>
        <authorList>
            <person name="Long M."/>
            <person name="Nielsen T.K."/>
            <person name="Leisner J.J."/>
            <person name="Hansen L.H."/>
            <person name="Shen Z.X."/>
            <person name="Zhang Q.Q."/>
            <person name="Li A."/>
        </authorList>
    </citation>
    <scope>NUCLEOTIDE SEQUENCE</scope>
    <source>
        <strain evidence="1">BG</strain>
    </source>
</reference>